<evidence type="ECO:0000256" key="7">
    <source>
        <dbReference type="ARBA" id="ARBA00023054"/>
    </source>
</evidence>
<dbReference type="GO" id="GO:0051301">
    <property type="term" value="P:cell division"/>
    <property type="evidence" value="ECO:0007669"/>
    <property type="project" value="UniProtKB-UniRule"/>
</dbReference>
<comment type="subunit">
    <text evidence="10">Component of the NDC80 complex, which is composed of ndc80, cdca1, spbc24 and spbc25. The NDC80 complex interacts with mis12 and zwint.</text>
</comment>
<proteinExistence type="inferred from homology"/>
<dbReference type="Proteomes" id="UP000001555">
    <property type="component" value="Unassembled WGS sequence"/>
</dbReference>
<gene>
    <name evidence="13" type="ORF">IscW_ISCW005258</name>
</gene>
<dbReference type="FunFam" id="3.30.457.50:FF:000001">
    <property type="entry name" value="Probable kinetochore protein spc25"/>
    <property type="match status" value="1"/>
</dbReference>
<evidence type="ECO:0000256" key="10">
    <source>
        <dbReference type="ARBA" id="ARBA00065771"/>
    </source>
</evidence>
<name>B7PLY4_IXOSC</name>
<comment type="similarity">
    <text evidence="2 11">Belongs to the SPC25 family.</text>
</comment>
<reference evidence="14" key="2">
    <citation type="submission" date="2020-05" db="UniProtKB">
        <authorList>
            <consortium name="EnsemblMetazoa"/>
        </authorList>
    </citation>
    <scope>IDENTIFICATION</scope>
    <source>
        <strain evidence="14">wikel</strain>
    </source>
</reference>
<evidence type="ECO:0000256" key="1">
    <source>
        <dbReference type="ARBA" id="ARBA00004584"/>
    </source>
</evidence>
<dbReference type="HOGENOM" id="CLU_2006416_0_0_1"/>
<dbReference type="EnsemblMetazoa" id="ISCW005258-RA">
    <property type="protein sequence ID" value="ISCW005258-PA"/>
    <property type="gene ID" value="ISCW005258"/>
</dbReference>
<dbReference type="Gene3D" id="3.30.457.50">
    <property type="entry name" value="Chromosome segregation protein Spc25"/>
    <property type="match status" value="1"/>
</dbReference>
<dbReference type="VEuPathDB" id="VectorBase:ISCI005258"/>
<evidence type="ECO:0000259" key="12">
    <source>
        <dbReference type="Pfam" id="PF08234"/>
    </source>
</evidence>
<dbReference type="Pfam" id="PF08234">
    <property type="entry name" value="Spindle_Spc25"/>
    <property type="match status" value="1"/>
</dbReference>
<keyword evidence="4 11" id="KW-0158">Chromosome</keyword>
<organism>
    <name type="scientific">Ixodes scapularis</name>
    <name type="common">Black-legged tick</name>
    <name type="synonym">Deer tick</name>
    <dbReference type="NCBI Taxonomy" id="6945"/>
    <lineage>
        <taxon>Eukaryota</taxon>
        <taxon>Metazoa</taxon>
        <taxon>Ecdysozoa</taxon>
        <taxon>Arthropoda</taxon>
        <taxon>Chelicerata</taxon>
        <taxon>Arachnida</taxon>
        <taxon>Acari</taxon>
        <taxon>Parasitiformes</taxon>
        <taxon>Ixodida</taxon>
        <taxon>Ixodoidea</taxon>
        <taxon>Ixodidae</taxon>
        <taxon>Ixodinae</taxon>
        <taxon>Ixodes</taxon>
    </lineage>
</organism>
<evidence type="ECO:0000313" key="13">
    <source>
        <dbReference type="EMBL" id="EEC07606.1"/>
    </source>
</evidence>
<keyword evidence="9 11" id="KW-0137">Centromere</keyword>
<dbReference type="PaxDb" id="6945-B7PLY4"/>
<keyword evidence="5 11" id="KW-0132">Cell division</keyword>
<dbReference type="InterPro" id="IPR045143">
    <property type="entry name" value="Spc25"/>
</dbReference>
<dbReference type="CDD" id="cd23784">
    <property type="entry name" value="RWD_Spc25"/>
    <property type="match status" value="1"/>
</dbReference>
<feature type="domain" description="Chromosome segregation protein Spc25 C-terminal" evidence="12">
    <location>
        <begin position="57"/>
        <end position="116"/>
    </location>
</feature>
<reference evidence="13 15" key="1">
    <citation type="submission" date="2008-03" db="EMBL/GenBank/DDBJ databases">
        <title>Annotation of Ixodes scapularis.</title>
        <authorList>
            <consortium name="Ixodes scapularis Genome Project Consortium"/>
            <person name="Caler E."/>
            <person name="Hannick L.I."/>
            <person name="Bidwell S."/>
            <person name="Joardar V."/>
            <person name="Thiagarajan M."/>
            <person name="Amedeo P."/>
            <person name="Galinsky K.J."/>
            <person name="Schobel S."/>
            <person name="Inman J."/>
            <person name="Hostetler J."/>
            <person name="Miller J."/>
            <person name="Hammond M."/>
            <person name="Megy K."/>
            <person name="Lawson D."/>
            <person name="Kodira C."/>
            <person name="Sutton G."/>
            <person name="Meyer J."/>
            <person name="Hill C.A."/>
            <person name="Birren B."/>
            <person name="Nene V."/>
            <person name="Collins F."/>
            <person name="Alarcon-Chaidez F."/>
            <person name="Wikel S."/>
            <person name="Strausberg R."/>
        </authorList>
    </citation>
    <scope>NUCLEOTIDE SEQUENCE [LARGE SCALE GENOMIC DNA]</scope>
    <source>
        <strain evidence="15">Wikel</strain>
        <strain evidence="13">Wikel colony</strain>
    </source>
</reference>
<accession>B7PLY4</accession>
<dbReference type="VEuPathDB" id="VectorBase:ISCW005258"/>
<evidence type="ECO:0000313" key="15">
    <source>
        <dbReference type="Proteomes" id="UP000001555"/>
    </source>
</evidence>
<dbReference type="GO" id="GO:0031262">
    <property type="term" value="C:Ndc80 complex"/>
    <property type="evidence" value="ECO:0007669"/>
    <property type="project" value="InterPro"/>
</dbReference>
<evidence type="ECO:0000256" key="2">
    <source>
        <dbReference type="ARBA" id="ARBA00006379"/>
    </source>
</evidence>
<dbReference type="PANTHER" id="PTHR14281">
    <property type="entry name" value="KINETOCHORE PROTEIN SPC25-RELATED"/>
    <property type="match status" value="1"/>
</dbReference>
<evidence type="ECO:0000256" key="8">
    <source>
        <dbReference type="ARBA" id="ARBA00023306"/>
    </source>
</evidence>
<keyword evidence="11" id="KW-0995">Kinetochore</keyword>
<dbReference type="GO" id="GO:0005634">
    <property type="term" value="C:nucleus"/>
    <property type="evidence" value="ECO:0007669"/>
    <property type="project" value="UniProtKB-SubCell"/>
</dbReference>
<dbReference type="PANTHER" id="PTHR14281:SF0">
    <property type="entry name" value="KINETOCHORE PROTEIN SPC25"/>
    <property type="match status" value="1"/>
</dbReference>
<evidence type="ECO:0000256" key="3">
    <source>
        <dbReference type="ARBA" id="ARBA00013692"/>
    </source>
</evidence>
<dbReference type="EMBL" id="ABJB010743358">
    <property type="status" value="NOT_ANNOTATED_CDS"/>
    <property type="molecule type" value="Genomic_DNA"/>
</dbReference>
<evidence type="ECO:0000256" key="6">
    <source>
        <dbReference type="ARBA" id="ARBA00022776"/>
    </source>
</evidence>
<dbReference type="GO" id="GO:0007059">
    <property type="term" value="P:chromosome segregation"/>
    <property type="evidence" value="ECO:0007669"/>
    <property type="project" value="InterPro"/>
</dbReference>
<evidence type="ECO:0000256" key="11">
    <source>
        <dbReference type="RuleBase" id="RU367150"/>
    </source>
</evidence>
<keyword evidence="7" id="KW-0175">Coiled coil</keyword>
<comment type="function">
    <text evidence="11">Acts as a component of the essential kinetochore-associated NDC80 complex, which is required for chromosome segregation and spindle checkpoint activity.</text>
</comment>
<keyword evidence="15" id="KW-1185">Reference proteome</keyword>
<sequence length="124" mass="14064">MFFLGLPVVQLGASLAERHEQHQETVNLFATWMGLELIPEPTKDKSKGWPYRAFLSLLDPRQPERKCSFLLNVASDGLLAVSDCNPAVTDLERLVLELNRAEDLSKFFREMRARFKAILNSTSA</sequence>
<dbReference type="EMBL" id="DS744205">
    <property type="protein sequence ID" value="EEC07606.1"/>
    <property type="molecule type" value="Genomic_DNA"/>
</dbReference>
<keyword evidence="8 11" id="KW-0131">Cell cycle</keyword>
<protein>
    <recommendedName>
        <fullName evidence="3 11">Kinetochore protein SPC25</fullName>
    </recommendedName>
</protein>
<dbReference type="OrthoDB" id="6502367at2759"/>
<evidence type="ECO:0000313" key="14">
    <source>
        <dbReference type="EnsemblMetazoa" id="ISCW005258-PA"/>
    </source>
</evidence>
<dbReference type="AlphaFoldDB" id="B7PLY4"/>
<evidence type="ECO:0000256" key="4">
    <source>
        <dbReference type="ARBA" id="ARBA00022454"/>
    </source>
</evidence>
<dbReference type="InParanoid" id="B7PLY4"/>
<keyword evidence="6 11" id="KW-0498">Mitosis</keyword>
<evidence type="ECO:0000256" key="5">
    <source>
        <dbReference type="ARBA" id="ARBA00022618"/>
    </source>
</evidence>
<comment type="subcellular location">
    <subcellularLocation>
        <location evidence="1">Chromosome</location>
        <location evidence="1">Centromere</location>
    </subcellularLocation>
    <subcellularLocation>
        <location evidence="11">Nucleus</location>
    </subcellularLocation>
    <subcellularLocation>
        <location evidence="11">Chromosome</location>
        <location evidence="11">Centromere</location>
        <location evidence="11">Kinetochore</location>
    </subcellularLocation>
</comment>
<dbReference type="InterPro" id="IPR013255">
    <property type="entry name" value="Spc25_C"/>
</dbReference>
<dbReference type="VEuPathDB" id="VectorBase:ISCP_025576"/>
<evidence type="ECO:0000256" key="9">
    <source>
        <dbReference type="ARBA" id="ARBA00023328"/>
    </source>
</evidence>
<keyword evidence="11" id="KW-0539">Nucleus</keyword>